<feature type="domain" description="Methyltransferase" evidence="1">
    <location>
        <begin position="36"/>
        <end position="160"/>
    </location>
</feature>
<proteinExistence type="predicted"/>
<dbReference type="EMBL" id="JACCFJ010000001">
    <property type="protein sequence ID" value="NYI82264.1"/>
    <property type="molecule type" value="Genomic_DNA"/>
</dbReference>
<reference evidence="2 3" key="1">
    <citation type="submission" date="2020-07" db="EMBL/GenBank/DDBJ databases">
        <title>Sequencing the genomes of 1000 actinobacteria strains.</title>
        <authorList>
            <person name="Klenk H.-P."/>
        </authorList>
    </citation>
    <scope>NUCLEOTIDE SEQUENCE [LARGE SCALE GENOMIC DNA]</scope>
    <source>
        <strain evidence="2 3">DSM 44065</strain>
    </source>
</reference>
<dbReference type="RefSeq" id="WP_179717912.1">
    <property type="nucleotide sequence ID" value="NZ_BAABFH010000001.1"/>
</dbReference>
<dbReference type="Proteomes" id="UP000587002">
    <property type="component" value="Unassembled WGS sequence"/>
</dbReference>
<dbReference type="PANTHER" id="PTHR43591:SF24">
    <property type="entry name" value="2-METHOXY-6-POLYPRENYL-1,4-BENZOQUINOL METHYLASE, MITOCHONDRIAL"/>
    <property type="match status" value="1"/>
</dbReference>
<name>A0A853ACT9_9PSEU</name>
<keyword evidence="3" id="KW-1185">Reference proteome</keyword>
<sequence>MSGDTYTHGHHESVLRSHRWRTAENSAAYLLPHLRPGTEVLDVGCGPGTITHDFAALVAPGRVLGVDNVEEPLEPARRGAAERGLDNVTFARADVHDLPHADGSFDVVHAHQVLQHLSDPVAALREMRRVCRPDGVVAARDADYGGMRWFPENPGLDRWQALYREVAHRNRAFPDAGPRLKAWAREAGFREVTCTATAWCFATPDERAWWGGLWADRVRESAFAEQALRHGLTTRAELEDLAAAWHAWVDAEDGWFAVPNGEVLCRP</sequence>
<dbReference type="GO" id="GO:0008168">
    <property type="term" value="F:methyltransferase activity"/>
    <property type="evidence" value="ECO:0007669"/>
    <property type="project" value="UniProtKB-KW"/>
</dbReference>
<evidence type="ECO:0000313" key="2">
    <source>
        <dbReference type="EMBL" id="NYI82264.1"/>
    </source>
</evidence>
<keyword evidence="2" id="KW-0830">Ubiquinone</keyword>
<protein>
    <submittedName>
        <fullName evidence="2">Ubiquinone/menaquinone biosynthesis C-methylase UbiE</fullName>
    </submittedName>
</protein>
<comment type="caution">
    <text evidence="2">The sequence shown here is derived from an EMBL/GenBank/DDBJ whole genome shotgun (WGS) entry which is preliminary data.</text>
</comment>
<organism evidence="2 3">
    <name type="scientific">Saccharopolyspora hordei</name>
    <dbReference type="NCBI Taxonomy" id="1838"/>
    <lineage>
        <taxon>Bacteria</taxon>
        <taxon>Bacillati</taxon>
        <taxon>Actinomycetota</taxon>
        <taxon>Actinomycetes</taxon>
        <taxon>Pseudonocardiales</taxon>
        <taxon>Pseudonocardiaceae</taxon>
        <taxon>Saccharopolyspora</taxon>
    </lineage>
</organism>
<dbReference type="GO" id="GO:0032259">
    <property type="term" value="P:methylation"/>
    <property type="evidence" value="ECO:0007669"/>
    <property type="project" value="UniProtKB-KW"/>
</dbReference>
<gene>
    <name evidence="2" type="ORF">HNR68_000894</name>
</gene>
<dbReference type="Pfam" id="PF13847">
    <property type="entry name" value="Methyltransf_31"/>
    <property type="match status" value="1"/>
</dbReference>
<accession>A0A853ACT9</accession>
<dbReference type="InterPro" id="IPR025714">
    <property type="entry name" value="Methyltranfer_dom"/>
</dbReference>
<evidence type="ECO:0000259" key="1">
    <source>
        <dbReference type="Pfam" id="PF13847"/>
    </source>
</evidence>
<dbReference type="SUPFAM" id="SSF53335">
    <property type="entry name" value="S-adenosyl-L-methionine-dependent methyltransferases"/>
    <property type="match status" value="1"/>
</dbReference>
<evidence type="ECO:0000313" key="3">
    <source>
        <dbReference type="Proteomes" id="UP000587002"/>
    </source>
</evidence>
<keyword evidence="2" id="KW-0489">Methyltransferase</keyword>
<dbReference type="PANTHER" id="PTHR43591">
    <property type="entry name" value="METHYLTRANSFERASE"/>
    <property type="match status" value="1"/>
</dbReference>
<dbReference type="InterPro" id="IPR029063">
    <property type="entry name" value="SAM-dependent_MTases_sf"/>
</dbReference>
<dbReference type="CDD" id="cd02440">
    <property type="entry name" value="AdoMet_MTases"/>
    <property type="match status" value="1"/>
</dbReference>
<keyword evidence="2" id="KW-0808">Transferase</keyword>
<dbReference type="Gene3D" id="3.40.50.150">
    <property type="entry name" value="Vaccinia Virus protein VP39"/>
    <property type="match status" value="1"/>
</dbReference>
<dbReference type="AlphaFoldDB" id="A0A853ACT9"/>